<dbReference type="PROSITE" id="PS51462">
    <property type="entry name" value="NUDIX"/>
    <property type="match status" value="1"/>
</dbReference>
<dbReference type="NCBIfam" id="NF002995">
    <property type="entry name" value="PRK03759.1"/>
    <property type="match status" value="1"/>
</dbReference>
<evidence type="ECO:0000256" key="10">
    <source>
        <dbReference type="ARBA" id="ARBA00023229"/>
    </source>
</evidence>
<gene>
    <name evidence="13" type="ORF">BEU04_04950</name>
</gene>
<dbReference type="AlphaFoldDB" id="A0A1J5TIL7"/>
<organism evidence="13 14">
    <name type="scientific">Marine Group III euryarchaeote CG-Bathy1</name>
    <dbReference type="NCBI Taxonomy" id="1889001"/>
    <lineage>
        <taxon>Archaea</taxon>
        <taxon>Methanobacteriati</taxon>
        <taxon>Thermoplasmatota</taxon>
        <taxon>Thermoplasmata</taxon>
        <taxon>Candidatus Thermoprofundales</taxon>
    </lineage>
</organism>
<dbReference type="GO" id="GO:0006694">
    <property type="term" value="P:steroid biosynthetic process"/>
    <property type="evidence" value="ECO:0007669"/>
    <property type="project" value="UniProtKB-KW"/>
</dbReference>
<sequence length="237" mass="27240">MHCSFLIGPLIQSTMSEARPELQGYDQEQIEMMEEACILVDEEDNILGKDTKINCHIGDGKLHRAFSVLLFNNSGKLLIQKRASEKITFPSIWANSCCSHPLHINSEINGIAGAKTAAKRKMEQELGIESNQIKLEKLNYITKMIYKARADEKWVEHEIDYIFAIKCDLDIKPNKIEIEETKYVNLEELEVLFDDKKVKIGPWFRLIKENFLNDIWKALDNLGEIGDNKIHNMGNCE</sequence>
<dbReference type="InterPro" id="IPR015797">
    <property type="entry name" value="NUDIX_hydrolase-like_dom_sf"/>
</dbReference>
<dbReference type="InterPro" id="IPR011876">
    <property type="entry name" value="IsopentenylPP_isomerase_typ1"/>
</dbReference>
<keyword evidence="10" id="KW-0414">Isoprene biosynthesis</keyword>
<dbReference type="NCBIfam" id="TIGR02150">
    <property type="entry name" value="IPP_isom_1"/>
    <property type="match status" value="1"/>
</dbReference>
<evidence type="ECO:0000256" key="8">
    <source>
        <dbReference type="ARBA" id="ARBA00022955"/>
    </source>
</evidence>
<dbReference type="UniPathway" id="UPA00059">
    <property type="reaction ID" value="UER00104"/>
</dbReference>
<comment type="cofactor">
    <cofactor evidence="1">
        <name>Mg(2+)</name>
        <dbReference type="ChEBI" id="CHEBI:18420"/>
    </cofactor>
</comment>
<keyword evidence="7" id="KW-0460">Magnesium</keyword>
<evidence type="ECO:0000256" key="1">
    <source>
        <dbReference type="ARBA" id="ARBA00001946"/>
    </source>
</evidence>
<evidence type="ECO:0000256" key="9">
    <source>
        <dbReference type="ARBA" id="ARBA00023098"/>
    </source>
</evidence>
<comment type="caution">
    <text evidence="13">The sequence shown here is derived from an EMBL/GenBank/DDBJ whole genome shotgun (WGS) entry which is preliminary data.</text>
</comment>
<dbReference type="GO" id="GO:0046872">
    <property type="term" value="F:metal ion binding"/>
    <property type="evidence" value="ECO:0007669"/>
    <property type="project" value="UniProtKB-KW"/>
</dbReference>
<comment type="pathway">
    <text evidence="2">Isoprenoid biosynthesis; dimethylallyl diphosphate biosynthesis; dimethylallyl diphosphate from isopentenyl diphosphate: step 1/1.</text>
</comment>
<evidence type="ECO:0000256" key="5">
    <source>
        <dbReference type="ARBA" id="ARBA00022516"/>
    </source>
</evidence>
<dbReference type="GO" id="GO:0004452">
    <property type="term" value="F:isopentenyl-diphosphate delta-isomerase activity"/>
    <property type="evidence" value="ECO:0007669"/>
    <property type="project" value="UniProtKB-EC"/>
</dbReference>
<dbReference type="Pfam" id="PF00293">
    <property type="entry name" value="NUDIX"/>
    <property type="match status" value="1"/>
</dbReference>
<evidence type="ECO:0000256" key="7">
    <source>
        <dbReference type="ARBA" id="ARBA00022842"/>
    </source>
</evidence>
<dbReference type="InterPro" id="IPR000086">
    <property type="entry name" value="NUDIX_hydrolase_dom"/>
</dbReference>
<name>A0A1J5TIL7_9ARCH</name>
<evidence type="ECO:0000256" key="3">
    <source>
        <dbReference type="ARBA" id="ARBA00007579"/>
    </source>
</evidence>
<dbReference type="Proteomes" id="UP000183815">
    <property type="component" value="Unassembled WGS sequence"/>
</dbReference>
<evidence type="ECO:0000256" key="4">
    <source>
        <dbReference type="ARBA" id="ARBA00012057"/>
    </source>
</evidence>
<dbReference type="GO" id="GO:0050992">
    <property type="term" value="P:dimethylallyl diphosphate biosynthetic process"/>
    <property type="evidence" value="ECO:0007669"/>
    <property type="project" value="UniProtKB-UniPathway"/>
</dbReference>
<evidence type="ECO:0000313" key="14">
    <source>
        <dbReference type="Proteomes" id="UP000183815"/>
    </source>
</evidence>
<proteinExistence type="inferred from homology"/>
<dbReference type="Gene3D" id="3.90.79.10">
    <property type="entry name" value="Nucleoside Triphosphate Pyrophosphohydrolase"/>
    <property type="match status" value="1"/>
</dbReference>
<comment type="similarity">
    <text evidence="3">Belongs to the IPP isomerase type 1 family.</text>
</comment>
<reference evidence="13 14" key="1">
    <citation type="submission" date="2016-08" db="EMBL/GenBank/DDBJ databases">
        <title>New Insights into Marine Group III Euryarchaeota, from dark to light.</title>
        <authorList>
            <person name="Haro-Moreno J.M."/>
            <person name="Rodriguez-Valera F."/>
            <person name="Lopez-Garcia P."/>
            <person name="Moreira D."/>
            <person name="Martin-Cuadrado A.B."/>
        </authorList>
    </citation>
    <scope>NUCLEOTIDE SEQUENCE [LARGE SCALE GENOMIC DNA]</scope>
    <source>
        <strain evidence="13">CG-Bathy1</strain>
    </source>
</reference>
<evidence type="ECO:0000259" key="12">
    <source>
        <dbReference type="PROSITE" id="PS51462"/>
    </source>
</evidence>
<dbReference type="CDD" id="cd02885">
    <property type="entry name" value="NUDIX_IPP_Isomerase"/>
    <property type="match status" value="1"/>
</dbReference>
<evidence type="ECO:0000313" key="13">
    <source>
        <dbReference type="EMBL" id="OIR16149.1"/>
    </source>
</evidence>
<keyword evidence="5" id="KW-0444">Lipid biosynthesis</keyword>
<dbReference type="GO" id="GO:0005737">
    <property type="term" value="C:cytoplasm"/>
    <property type="evidence" value="ECO:0007669"/>
    <property type="project" value="TreeGrafter"/>
</dbReference>
<dbReference type="PIRSF" id="PIRSF018427">
    <property type="entry name" value="Isopntndiph_ism"/>
    <property type="match status" value="1"/>
</dbReference>
<dbReference type="SUPFAM" id="SSF55811">
    <property type="entry name" value="Nudix"/>
    <property type="match status" value="1"/>
</dbReference>
<protein>
    <recommendedName>
        <fullName evidence="4">isopentenyl-diphosphate Delta-isomerase</fullName>
        <ecNumber evidence="4">5.3.3.2</ecNumber>
    </recommendedName>
</protein>
<dbReference type="EMBL" id="MIYU01000014">
    <property type="protein sequence ID" value="OIR16149.1"/>
    <property type="molecule type" value="Genomic_DNA"/>
</dbReference>
<dbReference type="EC" id="5.3.3.2" evidence="4"/>
<keyword evidence="9" id="KW-0443">Lipid metabolism</keyword>
<evidence type="ECO:0000256" key="11">
    <source>
        <dbReference type="ARBA" id="ARBA00023235"/>
    </source>
</evidence>
<feature type="domain" description="Nudix hydrolase" evidence="12">
    <location>
        <begin position="61"/>
        <end position="206"/>
    </location>
</feature>
<keyword evidence="11 13" id="KW-0413">Isomerase</keyword>
<evidence type="ECO:0000256" key="2">
    <source>
        <dbReference type="ARBA" id="ARBA00004826"/>
    </source>
</evidence>
<keyword evidence="6" id="KW-0479">Metal-binding</keyword>
<dbReference type="PANTHER" id="PTHR10885">
    <property type="entry name" value="ISOPENTENYL-DIPHOSPHATE DELTA-ISOMERASE"/>
    <property type="match status" value="1"/>
</dbReference>
<dbReference type="FunFam" id="3.90.79.10:FF:000012">
    <property type="entry name" value="Isopentenyl-diphosphate Delta-isomerase 1"/>
    <property type="match status" value="1"/>
</dbReference>
<dbReference type="PANTHER" id="PTHR10885:SF0">
    <property type="entry name" value="ISOPENTENYL-DIPHOSPHATE DELTA-ISOMERASE"/>
    <property type="match status" value="1"/>
</dbReference>
<evidence type="ECO:0000256" key="6">
    <source>
        <dbReference type="ARBA" id="ARBA00022723"/>
    </source>
</evidence>
<accession>A0A1J5TIL7</accession>
<dbReference type="GO" id="GO:0009240">
    <property type="term" value="P:isopentenyl diphosphate biosynthetic process"/>
    <property type="evidence" value="ECO:0007669"/>
    <property type="project" value="TreeGrafter"/>
</dbReference>
<keyword evidence="8" id="KW-0752">Steroid biosynthesis</keyword>